<accession>A0A6L6QHG7</accession>
<name>A0A6L6QHG7_9BURK</name>
<dbReference type="PANTHER" id="PTHR30146:SF138">
    <property type="entry name" value="TRANSCRIPTIONAL REGULATORY PROTEIN"/>
    <property type="match status" value="1"/>
</dbReference>
<evidence type="ECO:0000256" key="3">
    <source>
        <dbReference type="ARBA" id="ARBA00023163"/>
    </source>
</evidence>
<dbReference type="PANTHER" id="PTHR30146">
    <property type="entry name" value="LACI-RELATED TRANSCRIPTIONAL REPRESSOR"/>
    <property type="match status" value="1"/>
</dbReference>
<dbReference type="SUPFAM" id="SSF53822">
    <property type="entry name" value="Periplasmic binding protein-like I"/>
    <property type="match status" value="1"/>
</dbReference>
<dbReference type="Proteomes" id="UP000472320">
    <property type="component" value="Unassembled WGS sequence"/>
</dbReference>
<comment type="caution">
    <text evidence="5">The sequence shown here is derived from an EMBL/GenBank/DDBJ whole genome shotgun (WGS) entry which is preliminary data.</text>
</comment>
<dbReference type="PROSITE" id="PS00356">
    <property type="entry name" value="HTH_LACI_1"/>
    <property type="match status" value="1"/>
</dbReference>
<protein>
    <submittedName>
        <fullName evidence="5">LacI family DNA-binding transcriptional regulator</fullName>
    </submittedName>
</protein>
<dbReference type="PROSITE" id="PS50932">
    <property type="entry name" value="HTH_LACI_2"/>
    <property type="match status" value="1"/>
</dbReference>
<sequence length="330" mass="35753">MKKTIATIRDVAAAAGVSNATVSKFVNGTQRFSPAVEARLTSVIEQLGYRSNPMAQSMITGRTKAIGLSVLDITNPHYASVVKGASRVAQDHGYTLLLVDTEETPERERHLLETLSRRVDGLIVYTRTPEAELDWLMALGRPAVYFGRPQRINLPSVASDDELGAFMVTRHLLSQGHQRVGYMGFSRSLRDRERMAGVREALAAQGLELTVFNAEAPSASAGEKLCSSIVLGRQPLDALVCFNDLLALGFMKAAQVLGFKVPDDISVVGFDNIQFGHFSCPGLTSVDLHSERMGAAAMRKLLATIDGQEAEPLTVIDAQLVLRASTAVRN</sequence>
<evidence type="ECO:0000313" key="5">
    <source>
        <dbReference type="EMBL" id="MTW11337.1"/>
    </source>
</evidence>
<dbReference type="CDD" id="cd06267">
    <property type="entry name" value="PBP1_LacI_sugar_binding-like"/>
    <property type="match status" value="1"/>
</dbReference>
<dbReference type="InterPro" id="IPR046335">
    <property type="entry name" value="LacI/GalR-like_sensor"/>
</dbReference>
<keyword evidence="6" id="KW-1185">Reference proteome</keyword>
<keyword evidence="2 5" id="KW-0238">DNA-binding</keyword>
<proteinExistence type="predicted"/>
<dbReference type="InterPro" id="IPR000843">
    <property type="entry name" value="HTH_LacI"/>
</dbReference>
<dbReference type="SUPFAM" id="SSF47413">
    <property type="entry name" value="lambda repressor-like DNA-binding domains"/>
    <property type="match status" value="1"/>
</dbReference>
<evidence type="ECO:0000256" key="2">
    <source>
        <dbReference type="ARBA" id="ARBA00023125"/>
    </source>
</evidence>
<keyword evidence="1" id="KW-0805">Transcription regulation</keyword>
<feature type="domain" description="HTH lacI-type" evidence="4">
    <location>
        <begin position="6"/>
        <end position="60"/>
    </location>
</feature>
<keyword evidence="3" id="KW-0804">Transcription</keyword>
<dbReference type="Gene3D" id="1.10.260.40">
    <property type="entry name" value="lambda repressor-like DNA-binding domains"/>
    <property type="match status" value="1"/>
</dbReference>
<gene>
    <name evidence="5" type="ORF">GM658_12100</name>
</gene>
<dbReference type="CDD" id="cd01392">
    <property type="entry name" value="HTH_LacI"/>
    <property type="match status" value="1"/>
</dbReference>
<dbReference type="InterPro" id="IPR010982">
    <property type="entry name" value="Lambda_DNA-bd_dom_sf"/>
</dbReference>
<dbReference type="Pfam" id="PF00356">
    <property type="entry name" value="LacI"/>
    <property type="match status" value="1"/>
</dbReference>
<dbReference type="GO" id="GO:0003700">
    <property type="term" value="F:DNA-binding transcription factor activity"/>
    <property type="evidence" value="ECO:0007669"/>
    <property type="project" value="TreeGrafter"/>
</dbReference>
<dbReference type="EMBL" id="WNKX01000007">
    <property type="protein sequence ID" value="MTW11337.1"/>
    <property type="molecule type" value="Genomic_DNA"/>
</dbReference>
<organism evidence="5 6">
    <name type="scientific">Massilia eburnea</name>
    <dbReference type="NCBI Taxonomy" id="1776165"/>
    <lineage>
        <taxon>Bacteria</taxon>
        <taxon>Pseudomonadati</taxon>
        <taxon>Pseudomonadota</taxon>
        <taxon>Betaproteobacteria</taxon>
        <taxon>Burkholderiales</taxon>
        <taxon>Oxalobacteraceae</taxon>
        <taxon>Telluria group</taxon>
        <taxon>Massilia</taxon>
    </lineage>
</organism>
<evidence type="ECO:0000259" key="4">
    <source>
        <dbReference type="PROSITE" id="PS50932"/>
    </source>
</evidence>
<reference evidence="5 6" key="1">
    <citation type="submission" date="2019-11" db="EMBL/GenBank/DDBJ databases">
        <title>Type strains purchased from KCTC, JCM and DSMZ.</title>
        <authorList>
            <person name="Lu H."/>
        </authorList>
    </citation>
    <scope>NUCLEOTIDE SEQUENCE [LARGE SCALE GENOMIC DNA]</scope>
    <source>
        <strain evidence="5 6">JCM 31587</strain>
    </source>
</reference>
<dbReference type="OrthoDB" id="9805642at2"/>
<dbReference type="AlphaFoldDB" id="A0A6L6QHG7"/>
<dbReference type="RefSeq" id="WP_155454290.1">
    <property type="nucleotide sequence ID" value="NZ_WNKX01000007.1"/>
</dbReference>
<dbReference type="Pfam" id="PF13377">
    <property type="entry name" value="Peripla_BP_3"/>
    <property type="match status" value="1"/>
</dbReference>
<dbReference type="SMART" id="SM00354">
    <property type="entry name" value="HTH_LACI"/>
    <property type="match status" value="1"/>
</dbReference>
<dbReference type="Gene3D" id="3.40.50.2300">
    <property type="match status" value="2"/>
</dbReference>
<evidence type="ECO:0000313" key="6">
    <source>
        <dbReference type="Proteomes" id="UP000472320"/>
    </source>
</evidence>
<evidence type="ECO:0000256" key="1">
    <source>
        <dbReference type="ARBA" id="ARBA00023015"/>
    </source>
</evidence>
<dbReference type="InterPro" id="IPR028082">
    <property type="entry name" value="Peripla_BP_I"/>
</dbReference>
<dbReference type="GO" id="GO:0000976">
    <property type="term" value="F:transcription cis-regulatory region binding"/>
    <property type="evidence" value="ECO:0007669"/>
    <property type="project" value="TreeGrafter"/>
</dbReference>